<evidence type="ECO:0000256" key="1">
    <source>
        <dbReference type="ARBA" id="ARBA00001947"/>
    </source>
</evidence>
<evidence type="ECO:0000256" key="9">
    <source>
        <dbReference type="ARBA" id="ARBA00023285"/>
    </source>
</evidence>
<gene>
    <name evidence="11" type="ORF">SAMN05444370_102527</name>
</gene>
<evidence type="ECO:0000256" key="6">
    <source>
        <dbReference type="ARBA" id="ARBA00022723"/>
    </source>
</evidence>
<keyword evidence="8" id="KW-0862">Zinc</keyword>
<dbReference type="InterPro" id="IPR036264">
    <property type="entry name" value="Bact_exopeptidase_dim_dom"/>
</dbReference>
<evidence type="ECO:0000256" key="8">
    <source>
        <dbReference type="ARBA" id="ARBA00022833"/>
    </source>
</evidence>
<dbReference type="InterPro" id="IPR010169">
    <property type="entry name" value="AcOrn-deacetyl"/>
</dbReference>
<keyword evidence="3" id="KW-0963">Cytoplasm</keyword>
<comment type="similarity">
    <text evidence="2">Belongs to the peptidase M20A family. ArgE subfamily.</text>
</comment>
<accession>A0A1H3XQV6</accession>
<dbReference type="InterPro" id="IPR002933">
    <property type="entry name" value="Peptidase_M20"/>
</dbReference>
<dbReference type="PROSITE" id="PS00758">
    <property type="entry name" value="ARGE_DAPE_CPG2_1"/>
    <property type="match status" value="1"/>
</dbReference>
<dbReference type="EMBL" id="FNQM01000002">
    <property type="protein sequence ID" value="SEA01630.1"/>
    <property type="molecule type" value="Genomic_DNA"/>
</dbReference>
<keyword evidence="4" id="KW-0055">Arginine biosynthesis</keyword>
<evidence type="ECO:0000313" key="12">
    <source>
        <dbReference type="Proteomes" id="UP000198703"/>
    </source>
</evidence>
<dbReference type="SUPFAM" id="SSF55031">
    <property type="entry name" value="Bacterial exopeptidase dimerisation domain"/>
    <property type="match status" value="1"/>
</dbReference>
<evidence type="ECO:0000256" key="3">
    <source>
        <dbReference type="ARBA" id="ARBA00022490"/>
    </source>
</evidence>
<dbReference type="SUPFAM" id="SSF53187">
    <property type="entry name" value="Zn-dependent exopeptidases"/>
    <property type="match status" value="1"/>
</dbReference>
<dbReference type="Pfam" id="PF07687">
    <property type="entry name" value="M20_dimer"/>
    <property type="match status" value="1"/>
</dbReference>
<evidence type="ECO:0000256" key="4">
    <source>
        <dbReference type="ARBA" id="ARBA00022571"/>
    </source>
</evidence>
<dbReference type="GO" id="GO:0008777">
    <property type="term" value="F:acetylornithine deacetylase activity"/>
    <property type="evidence" value="ECO:0007669"/>
    <property type="project" value="TreeGrafter"/>
</dbReference>
<dbReference type="NCBIfam" id="TIGR01892">
    <property type="entry name" value="AcOrn-deacetyl"/>
    <property type="match status" value="1"/>
</dbReference>
<name>A0A1H3XQV6_9RHOB</name>
<dbReference type="Gene3D" id="3.30.70.360">
    <property type="match status" value="1"/>
</dbReference>
<proteinExistence type="inferred from homology"/>
<dbReference type="RefSeq" id="WP_245730928.1">
    <property type="nucleotide sequence ID" value="NZ_FNQM01000002.1"/>
</dbReference>
<keyword evidence="12" id="KW-1185">Reference proteome</keyword>
<organism evidence="11 12">
    <name type="scientific">Rubrimonas cliftonensis</name>
    <dbReference type="NCBI Taxonomy" id="89524"/>
    <lineage>
        <taxon>Bacteria</taxon>
        <taxon>Pseudomonadati</taxon>
        <taxon>Pseudomonadota</taxon>
        <taxon>Alphaproteobacteria</taxon>
        <taxon>Rhodobacterales</taxon>
        <taxon>Paracoccaceae</taxon>
        <taxon>Rubrimonas</taxon>
    </lineage>
</organism>
<feature type="domain" description="Peptidase M20 dimerisation" evidence="10">
    <location>
        <begin position="173"/>
        <end position="283"/>
    </location>
</feature>
<dbReference type="PANTHER" id="PTHR43808:SF31">
    <property type="entry name" value="N-ACETYL-L-CITRULLINE DEACETYLASE"/>
    <property type="match status" value="1"/>
</dbReference>
<evidence type="ECO:0000256" key="5">
    <source>
        <dbReference type="ARBA" id="ARBA00022605"/>
    </source>
</evidence>
<dbReference type="Pfam" id="PF01546">
    <property type="entry name" value="Peptidase_M20"/>
    <property type="match status" value="1"/>
</dbReference>
<dbReference type="PANTHER" id="PTHR43808">
    <property type="entry name" value="ACETYLORNITHINE DEACETYLASE"/>
    <property type="match status" value="1"/>
</dbReference>
<dbReference type="Gene3D" id="3.40.630.10">
    <property type="entry name" value="Zn peptidases"/>
    <property type="match status" value="1"/>
</dbReference>
<keyword evidence="5" id="KW-0028">Amino-acid biosynthesis</keyword>
<dbReference type="NCBIfam" id="NF005710">
    <property type="entry name" value="PRK07522.1"/>
    <property type="match status" value="1"/>
</dbReference>
<evidence type="ECO:0000256" key="2">
    <source>
        <dbReference type="ARBA" id="ARBA00005691"/>
    </source>
</evidence>
<evidence type="ECO:0000259" key="10">
    <source>
        <dbReference type="Pfam" id="PF07687"/>
    </source>
</evidence>
<protein>
    <submittedName>
        <fullName evidence="11">Acetylornithine deacetylase</fullName>
    </submittedName>
</protein>
<dbReference type="InterPro" id="IPR001261">
    <property type="entry name" value="ArgE/DapE_CS"/>
</dbReference>
<keyword evidence="9" id="KW-0170">Cobalt</keyword>
<keyword evidence="6" id="KW-0479">Metal-binding</keyword>
<dbReference type="GO" id="GO:0006526">
    <property type="term" value="P:L-arginine biosynthetic process"/>
    <property type="evidence" value="ECO:0007669"/>
    <property type="project" value="UniProtKB-KW"/>
</dbReference>
<sequence length="385" mass="41340">MGDIYSSREMLAKLVAFPTVSRDGNLDLIHFVRDYLAGHGVESRIVPSPCGAKANLYAQIGPAEPGGVALSGHTDVVPVDGQEWSSDPFTLTERDGRLYGRGAADMKGFDALGLALVPEMLRAGLKRPVQIALSYDEEVGCRGAPLMIAQMRETLPPAAAVFVGEPTSMQVVTGHKASCSANTHVRGFAVHSSLVHTGVSAVMVAARLIQWHADRMAENRAAADPASLFEPGWTTLHVGQIEGGTARNITARDCRFVTDFRVLPSEDPLAWFERYQAFCADVAAGMRAVRPEAGIEVTDEWIVPGCRREENGAAEALARQLTGDNAEHVVSYGTEAGQFQAEGYSTCIVGPGSIAQAHQPDEFIEIDQLAQGEAFIRRVIDRLAA</sequence>
<reference evidence="11 12" key="1">
    <citation type="submission" date="2016-10" db="EMBL/GenBank/DDBJ databases">
        <authorList>
            <person name="de Groot N.N."/>
        </authorList>
    </citation>
    <scope>NUCLEOTIDE SEQUENCE [LARGE SCALE GENOMIC DNA]</scope>
    <source>
        <strain evidence="11 12">DSM 15345</strain>
    </source>
</reference>
<dbReference type="GO" id="GO:0046872">
    <property type="term" value="F:metal ion binding"/>
    <property type="evidence" value="ECO:0007669"/>
    <property type="project" value="UniProtKB-KW"/>
</dbReference>
<dbReference type="InterPro" id="IPR050072">
    <property type="entry name" value="Peptidase_M20A"/>
</dbReference>
<dbReference type="CDD" id="cd03894">
    <property type="entry name" value="M20_ArgE"/>
    <property type="match status" value="1"/>
</dbReference>
<evidence type="ECO:0000256" key="7">
    <source>
        <dbReference type="ARBA" id="ARBA00022801"/>
    </source>
</evidence>
<dbReference type="Proteomes" id="UP000198703">
    <property type="component" value="Unassembled WGS sequence"/>
</dbReference>
<comment type="cofactor">
    <cofactor evidence="1">
        <name>Zn(2+)</name>
        <dbReference type="ChEBI" id="CHEBI:29105"/>
    </cofactor>
</comment>
<dbReference type="AlphaFoldDB" id="A0A1H3XQV6"/>
<dbReference type="STRING" id="89524.SAMN05444370_102527"/>
<dbReference type="InterPro" id="IPR011650">
    <property type="entry name" value="Peptidase_M20_dimer"/>
</dbReference>
<dbReference type="PROSITE" id="PS00759">
    <property type="entry name" value="ARGE_DAPE_CPG2_2"/>
    <property type="match status" value="1"/>
</dbReference>
<keyword evidence="7" id="KW-0378">Hydrolase</keyword>
<evidence type="ECO:0000313" key="11">
    <source>
        <dbReference type="EMBL" id="SEA01630.1"/>
    </source>
</evidence>